<evidence type="ECO:0000256" key="1">
    <source>
        <dbReference type="ARBA" id="ARBA00004196"/>
    </source>
</evidence>
<dbReference type="Proteomes" id="UP000193920">
    <property type="component" value="Unassembled WGS sequence"/>
</dbReference>
<keyword evidence="7" id="KW-0998">Cell outer membrane</keyword>
<dbReference type="InterPro" id="IPR011050">
    <property type="entry name" value="Pectin_lyase_fold/virulence"/>
</dbReference>
<sequence>MSSQIKHYLENIIIDYIKINSDSLISSFYNNYISIINVEISNIFCFGDNSSVLSLDTGIMDSIINIENLKIYSCVSNGPIIRFNGNFNNIFIKNSTLYDNTSYGSTIENISKKTNMTIDNLYVMNNININKNECGIIQLRNNCDFHLTNSIFDNNYKLKMEEHFNNKFSKNYAEKMGGAIYISYINDANNENSNIYLSNNEFKNNKVDYFGGAIYIDFNKNDNIVINNSLFYENKAGISGGAVYSPYYAIPINNSNLDINNKAISYGNFLSTLPLKIRLENNNLQSLYIQSNNYIPLNFTLYDNYGQFVNDTLRYYSDITIKVSVIYNDKSFNNQIINRNTLKKISLRNDYDSSYKISGNVGSFTNGFCHLQNFKIQTKDKMNLMLRFEVENYIDNIYFITNNISISINDCTNIQYTKKDKNNFIQCEEFNCFPKCDSVKSFCKKNYTNSYYENSPKYNICTCKEGYKGDDCDDHIYDDIRYDLK</sequence>
<dbReference type="GO" id="GO:0005576">
    <property type="term" value="C:extracellular region"/>
    <property type="evidence" value="ECO:0007669"/>
    <property type="project" value="UniProtKB-SubCell"/>
</dbReference>
<keyword evidence="5" id="KW-0732">Signal</keyword>
<evidence type="ECO:0000256" key="6">
    <source>
        <dbReference type="ARBA" id="ARBA00023136"/>
    </source>
</evidence>
<keyword evidence="4" id="KW-0964">Secreted</keyword>
<evidence type="ECO:0000256" key="3">
    <source>
        <dbReference type="ARBA" id="ARBA00004613"/>
    </source>
</evidence>
<evidence type="ECO:0000256" key="2">
    <source>
        <dbReference type="ARBA" id="ARBA00004442"/>
    </source>
</evidence>
<reference evidence="8 9" key="1">
    <citation type="submission" date="2016-08" db="EMBL/GenBank/DDBJ databases">
        <title>A Parts List for Fungal Cellulosomes Revealed by Comparative Genomics.</title>
        <authorList>
            <consortium name="DOE Joint Genome Institute"/>
            <person name="Haitjema C.H."/>
            <person name="Gilmore S.P."/>
            <person name="Henske J.K."/>
            <person name="Solomon K.V."/>
            <person name="De Groot R."/>
            <person name="Kuo A."/>
            <person name="Mondo S.J."/>
            <person name="Salamov A.A."/>
            <person name="Labutti K."/>
            <person name="Zhao Z."/>
            <person name="Chiniquy J."/>
            <person name="Barry K."/>
            <person name="Brewer H.M."/>
            <person name="Purvine S.O."/>
            <person name="Wright A.T."/>
            <person name="Boxma B."/>
            <person name="Van Alen T."/>
            <person name="Hackstein J.H."/>
            <person name="Baker S.E."/>
            <person name="Grigoriev I.V."/>
            <person name="O'Malley M.A."/>
        </authorList>
    </citation>
    <scope>NUCLEOTIDE SEQUENCE [LARGE SCALE GENOMIC DNA]</scope>
    <source>
        <strain evidence="8 9">G1</strain>
    </source>
</reference>
<evidence type="ECO:0000313" key="9">
    <source>
        <dbReference type="Proteomes" id="UP000193920"/>
    </source>
</evidence>
<evidence type="ECO:0000256" key="7">
    <source>
        <dbReference type="ARBA" id="ARBA00023237"/>
    </source>
</evidence>
<gene>
    <name evidence="8" type="ORF">LY90DRAFT_503424</name>
</gene>
<dbReference type="OrthoDB" id="10045365at2759"/>
<dbReference type="InterPro" id="IPR003368">
    <property type="entry name" value="POMP_repeat"/>
</dbReference>
<evidence type="ECO:0000256" key="5">
    <source>
        <dbReference type="ARBA" id="ARBA00022729"/>
    </source>
</evidence>
<protein>
    <recommendedName>
        <fullName evidence="10">EGF-like domain-containing protein</fullName>
    </recommendedName>
</protein>
<proteinExistence type="predicted"/>
<keyword evidence="6" id="KW-0472">Membrane</keyword>
<accession>A0A1Y2EN80</accession>
<dbReference type="SUPFAM" id="SSF51126">
    <property type="entry name" value="Pectin lyase-like"/>
    <property type="match status" value="1"/>
</dbReference>
<keyword evidence="9" id="KW-1185">Reference proteome</keyword>
<dbReference type="EMBL" id="MCOG01000036">
    <property type="protein sequence ID" value="ORY73031.1"/>
    <property type="molecule type" value="Genomic_DNA"/>
</dbReference>
<comment type="caution">
    <text evidence="8">The sequence shown here is derived from an EMBL/GenBank/DDBJ whole genome shotgun (WGS) entry which is preliminary data.</text>
</comment>
<dbReference type="Pfam" id="PF02415">
    <property type="entry name" value="Chlam_PMP"/>
    <property type="match status" value="2"/>
</dbReference>
<dbReference type="AlphaFoldDB" id="A0A1Y2EN80"/>
<evidence type="ECO:0008006" key="10">
    <source>
        <dbReference type="Google" id="ProtNLM"/>
    </source>
</evidence>
<evidence type="ECO:0000313" key="8">
    <source>
        <dbReference type="EMBL" id="ORY73031.1"/>
    </source>
</evidence>
<comment type="subcellular location">
    <subcellularLocation>
        <location evidence="1">Cell envelope</location>
    </subcellularLocation>
    <subcellularLocation>
        <location evidence="2">Cell outer membrane</location>
    </subcellularLocation>
    <subcellularLocation>
        <location evidence="3">Secreted</location>
    </subcellularLocation>
</comment>
<evidence type="ECO:0000256" key="4">
    <source>
        <dbReference type="ARBA" id="ARBA00022525"/>
    </source>
</evidence>
<organism evidence="8 9">
    <name type="scientific">Neocallimastix californiae</name>
    <dbReference type="NCBI Taxonomy" id="1754190"/>
    <lineage>
        <taxon>Eukaryota</taxon>
        <taxon>Fungi</taxon>
        <taxon>Fungi incertae sedis</taxon>
        <taxon>Chytridiomycota</taxon>
        <taxon>Chytridiomycota incertae sedis</taxon>
        <taxon>Neocallimastigomycetes</taxon>
        <taxon>Neocallimastigales</taxon>
        <taxon>Neocallimastigaceae</taxon>
        <taxon>Neocallimastix</taxon>
    </lineage>
</organism>
<name>A0A1Y2EN80_9FUNG</name>